<dbReference type="InterPro" id="IPR043129">
    <property type="entry name" value="ATPase_NBD"/>
</dbReference>
<name>A0ABQ3UZR3_9CHLR</name>
<evidence type="ECO:0000313" key="3">
    <source>
        <dbReference type="Proteomes" id="UP000654345"/>
    </source>
</evidence>
<keyword evidence="2" id="KW-0808">Transferase</keyword>
<dbReference type="PANTHER" id="PTHR18964:SF149">
    <property type="entry name" value="BIFUNCTIONAL UDP-N-ACETYLGLUCOSAMINE 2-EPIMERASE_N-ACETYLMANNOSAMINE KINASE"/>
    <property type="match status" value="1"/>
</dbReference>
<dbReference type="EMBL" id="BNJG01000003">
    <property type="protein sequence ID" value="GHO58384.1"/>
    <property type="molecule type" value="Genomic_DNA"/>
</dbReference>
<dbReference type="PANTHER" id="PTHR18964">
    <property type="entry name" value="ROK (REPRESSOR, ORF, KINASE) FAMILY"/>
    <property type="match status" value="1"/>
</dbReference>
<dbReference type="GO" id="GO:0016301">
    <property type="term" value="F:kinase activity"/>
    <property type="evidence" value="ECO:0007669"/>
    <property type="project" value="UniProtKB-KW"/>
</dbReference>
<dbReference type="InterPro" id="IPR036390">
    <property type="entry name" value="WH_DNA-bd_sf"/>
</dbReference>
<accession>A0ABQ3UZR3</accession>
<reference evidence="2 3" key="1">
    <citation type="journal article" date="2021" name="Int. J. Syst. Evol. Microbiol.">
        <title>Reticulibacter mediterranei gen. nov., sp. nov., within the new family Reticulibacteraceae fam. nov., and Ktedonospora formicarum gen. nov., sp. nov., Ktedonobacter robiniae sp. nov., Dictyobacter formicarum sp. nov. and Dictyobacter arantiisoli sp. nov., belonging to the class Ktedonobacteria.</title>
        <authorList>
            <person name="Yabe S."/>
            <person name="Zheng Y."/>
            <person name="Wang C.M."/>
            <person name="Sakai Y."/>
            <person name="Abe K."/>
            <person name="Yokota A."/>
            <person name="Donadio S."/>
            <person name="Cavaletti L."/>
            <person name="Monciardini P."/>
        </authorList>
    </citation>
    <scope>NUCLEOTIDE SEQUENCE [LARGE SCALE GENOMIC DNA]</scope>
    <source>
        <strain evidence="2 3">SOSP1-30</strain>
    </source>
</reference>
<gene>
    <name evidence="2" type="ORF">KSB_68590</name>
</gene>
<comment type="caution">
    <text evidence="2">The sequence shown here is derived from an EMBL/GenBank/DDBJ whole genome shotgun (WGS) entry which is preliminary data.</text>
</comment>
<dbReference type="Gene3D" id="3.30.420.40">
    <property type="match status" value="2"/>
</dbReference>
<dbReference type="SUPFAM" id="SSF53067">
    <property type="entry name" value="Actin-like ATPase domain"/>
    <property type="match status" value="1"/>
</dbReference>
<keyword evidence="2" id="KW-0418">Kinase</keyword>
<dbReference type="InterPro" id="IPR000600">
    <property type="entry name" value="ROK"/>
</dbReference>
<dbReference type="PROSITE" id="PS01125">
    <property type="entry name" value="ROK"/>
    <property type="match status" value="1"/>
</dbReference>
<evidence type="ECO:0000313" key="2">
    <source>
        <dbReference type="EMBL" id="GHO58384.1"/>
    </source>
</evidence>
<keyword evidence="3" id="KW-1185">Reference proteome</keyword>
<dbReference type="SUPFAM" id="SSF46785">
    <property type="entry name" value="Winged helix' DNA-binding domain"/>
    <property type="match status" value="1"/>
</dbReference>
<evidence type="ECO:0000256" key="1">
    <source>
        <dbReference type="ARBA" id="ARBA00006479"/>
    </source>
</evidence>
<dbReference type="InterPro" id="IPR049874">
    <property type="entry name" value="ROK_cs"/>
</dbReference>
<dbReference type="Proteomes" id="UP000654345">
    <property type="component" value="Unassembled WGS sequence"/>
</dbReference>
<dbReference type="Gene3D" id="1.10.10.10">
    <property type="entry name" value="Winged helix-like DNA-binding domain superfamily/Winged helix DNA-binding domain"/>
    <property type="match status" value="1"/>
</dbReference>
<organism evidence="2 3">
    <name type="scientific">Ktedonobacter robiniae</name>
    <dbReference type="NCBI Taxonomy" id="2778365"/>
    <lineage>
        <taxon>Bacteria</taxon>
        <taxon>Bacillati</taxon>
        <taxon>Chloroflexota</taxon>
        <taxon>Ktedonobacteria</taxon>
        <taxon>Ktedonobacterales</taxon>
        <taxon>Ktedonobacteraceae</taxon>
        <taxon>Ktedonobacter</taxon>
    </lineage>
</organism>
<dbReference type="InterPro" id="IPR036388">
    <property type="entry name" value="WH-like_DNA-bd_sf"/>
</dbReference>
<dbReference type="RefSeq" id="WP_201374685.1">
    <property type="nucleotide sequence ID" value="NZ_BNJG01000003.1"/>
</dbReference>
<comment type="similarity">
    <text evidence="1">Belongs to the ROK (NagC/XylR) family.</text>
</comment>
<sequence length="408" mass="43915">MKRTRNPVVPDVRQISRSTILRQIYLGKSMSRQKLSQYSGLSSATITNVVVELLEEGIVIESGIEASQGGRPRSILTINPHYGYFIGVDIGETFIRIQLFDLALHKLSSITYPQVLDENRPEQAVQFICQGAEAVLAEVGITLAKVLGVGIGVGGLVERDEQIAAYVPSWGWQSVPLVSLLETYFPMPIYLDNAAKAMAHAESLFGAGQWSKHLAVLLVGTGIGAGIIADDSLYRGVSNNAGEWGHTTIELNGRLCRCGGYGCLEAYAGAPGIIGRLREVAPQSSLLQSNDQERIIAAIVEAARNGDPAAIGVLKDTAHYLGAGIANLINLFNPQVIVLGGWVGLEIGEYILPELHRFVARYALKRLFSATRIELSHLGQDAVVMGAAAFTLEQFLAVAGRHNSSSLK</sequence>
<proteinExistence type="inferred from homology"/>
<protein>
    <submittedName>
        <fullName evidence="2">Sugar kinase</fullName>
    </submittedName>
</protein>
<dbReference type="Pfam" id="PF00480">
    <property type="entry name" value="ROK"/>
    <property type="match status" value="1"/>
</dbReference>